<dbReference type="PANTHER" id="PTHR21310">
    <property type="entry name" value="AMINOGLYCOSIDE PHOSPHOTRANSFERASE-RELATED-RELATED"/>
    <property type="match status" value="1"/>
</dbReference>
<name>A0A2V1CWU7_9PLEO</name>
<protein>
    <recommendedName>
        <fullName evidence="3">Aminoglycoside phosphotransferase domain-containing protein</fullName>
    </recommendedName>
</protein>
<dbReference type="InterPro" id="IPR011009">
    <property type="entry name" value="Kinase-like_dom_sf"/>
</dbReference>
<reference evidence="1 2" key="1">
    <citation type="journal article" date="2018" name="Sci. Rep.">
        <title>Comparative genomics provides insights into the lifestyle and reveals functional heterogeneity of dark septate endophytic fungi.</title>
        <authorList>
            <person name="Knapp D.G."/>
            <person name="Nemeth J.B."/>
            <person name="Barry K."/>
            <person name="Hainaut M."/>
            <person name="Henrissat B."/>
            <person name="Johnson J."/>
            <person name="Kuo A."/>
            <person name="Lim J.H.P."/>
            <person name="Lipzen A."/>
            <person name="Nolan M."/>
            <person name="Ohm R.A."/>
            <person name="Tamas L."/>
            <person name="Grigoriev I.V."/>
            <person name="Spatafora J.W."/>
            <person name="Nagy L.G."/>
            <person name="Kovacs G.M."/>
        </authorList>
    </citation>
    <scope>NUCLEOTIDE SEQUENCE [LARGE SCALE GENOMIC DNA]</scope>
    <source>
        <strain evidence="1 2">DSE2036</strain>
    </source>
</reference>
<sequence>MVVRRKGGKDHINQSFKQIDSSTWLIGSLMLSRSPDLSNNATWNDISDNSSYTLTVAPTFHDLTTSSPNSPFINLVHEAGDASAVWSIGNCAFCKVKYIEEGVTSESTTLDFVQAQNPSFDTPKVIYHAFGKDRSYLFLERLPGRTLDSAWPNLNETWRQYYVNAVVNTCKEMSEWAGNRLGGVDNRDVPEYFLQPQGADDFSTLQTTCEAIGMDCSKFVFYHADLGPSNIIVEEEPMLGKIGIIDFEISGYFPRSWIRTKFRLSSGMNLSASASNDPTWWRSEIQKALGANGFEDCAEAWMKWSAS</sequence>
<evidence type="ECO:0008006" key="3">
    <source>
        <dbReference type="Google" id="ProtNLM"/>
    </source>
</evidence>
<dbReference type="InterPro" id="IPR051678">
    <property type="entry name" value="AGP_Transferase"/>
</dbReference>
<accession>A0A2V1CWU7</accession>
<dbReference type="Gene3D" id="3.90.1200.10">
    <property type="match status" value="1"/>
</dbReference>
<evidence type="ECO:0000313" key="2">
    <source>
        <dbReference type="Proteomes" id="UP000244855"/>
    </source>
</evidence>
<keyword evidence="2" id="KW-1185">Reference proteome</keyword>
<dbReference type="AlphaFoldDB" id="A0A2V1CWU7"/>
<dbReference type="EMBL" id="KZ806571">
    <property type="protein sequence ID" value="PVH90207.1"/>
    <property type="molecule type" value="Genomic_DNA"/>
</dbReference>
<gene>
    <name evidence="1" type="ORF">DM02DRAFT_621128</name>
</gene>
<dbReference type="SUPFAM" id="SSF56112">
    <property type="entry name" value="Protein kinase-like (PK-like)"/>
    <property type="match status" value="1"/>
</dbReference>
<evidence type="ECO:0000313" key="1">
    <source>
        <dbReference type="EMBL" id="PVH90207.1"/>
    </source>
</evidence>
<organism evidence="1 2">
    <name type="scientific">Periconia macrospinosa</name>
    <dbReference type="NCBI Taxonomy" id="97972"/>
    <lineage>
        <taxon>Eukaryota</taxon>
        <taxon>Fungi</taxon>
        <taxon>Dikarya</taxon>
        <taxon>Ascomycota</taxon>
        <taxon>Pezizomycotina</taxon>
        <taxon>Dothideomycetes</taxon>
        <taxon>Pleosporomycetidae</taxon>
        <taxon>Pleosporales</taxon>
        <taxon>Massarineae</taxon>
        <taxon>Periconiaceae</taxon>
        <taxon>Periconia</taxon>
    </lineage>
</organism>
<dbReference type="OrthoDB" id="5404599at2759"/>
<dbReference type="PANTHER" id="PTHR21310:SF58">
    <property type="entry name" value="AMINOGLYCOSIDE PHOSPHOTRANSFERASE DOMAIN-CONTAINING PROTEIN"/>
    <property type="match status" value="1"/>
</dbReference>
<dbReference type="Proteomes" id="UP000244855">
    <property type="component" value="Unassembled WGS sequence"/>
</dbReference>
<proteinExistence type="predicted"/>